<organism evidence="1">
    <name type="scientific">Rhipicephalus zambeziensis</name>
    <dbReference type="NCBI Taxonomy" id="60191"/>
    <lineage>
        <taxon>Eukaryota</taxon>
        <taxon>Metazoa</taxon>
        <taxon>Ecdysozoa</taxon>
        <taxon>Arthropoda</taxon>
        <taxon>Chelicerata</taxon>
        <taxon>Arachnida</taxon>
        <taxon>Acari</taxon>
        <taxon>Parasitiformes</taxon>
        <taxon>Ixodida</taxon>
        <taxon>Ixodoidea</taxon>
        <taxon>Ixodidae</taxon>
        <taxon>Rhipicephalinae</taxon>
        <taxon>Rhipicephalus</taxon>
        <taxon>Rhipicephalus</taxon>
    </lineage>
</organism>
<name>A0A224YZS5_9ACAR</name>
<protein>
    <submittedName>
        <fullName evidence="1">Uncharacterized protein</fullName>
    </submittedName>
</protein>
<proteinExistence type="predicted"/>
<dbReference type="AlphaFoldDB" id="A0A224YZS5"/>
<sequence length="88" mass="9850">MLVLSATVDQWLRCSATDPKVAGSIPAAAVALRWKRNGGGPCTVQCRCTLKNTRLKNTRWSKCPELSTTVSFIIISWFWGVKLQIWLL</sequence>
<evidence type="ECO:0000313" key="1">
    <source>
        <dbReference type="EMBL" id="MAA20151.1"/>
    </source>
</evidence>
<dbReference type="EMBL" id="GFPF01009005">
    <property type="protein sequence ID" value="MAA20151.1"/>
    <property type="molecule type" value="Transcribed_RNA"/>
</dbReference>
<accession>A0A224YZS5</accession>
<reference evidence="1" key="1">
    <citation type="journal article" date="2017" name="Parasit. Vectors">
        <title>Sialotranscriptomics of Rhipicephalus zambeziensis reveals intricate expression profiles of secretory proteins and suggests tight temporal transcriptional regulation during blood-feeding.</title>
        <authorList>
            <person name="de Castro M.H."/>
            <person name="de Klerk D."/>
            <person name="Pienaar R."/>
            <person name="Rees D.J.G."/>
            <person name="Mans B.J."/>
        </authorList>
    </citation>
    <scope>NUCLEOTIDE SEQUENCE</scope>
    <source>
        <tissue evidence="1">Salivary glands</tissue>
    </source>
</reference>